<keyword evidence="7" id="KW-1185">Reference proteome</keyword>
<evidence type="ECO:0000313" key="7">
    <source>
        <dbReference type="Proteomes" id="UP000319801"/>
    </source>
</evidence>
<comment type="caution">
    <text evidence="6">The sequence shown here is derived from an EMBL/GenBank/DDBJ whole genome shotgun (WGS) entry which is preliminary data.</text>
</comment>
<evidence type="ECO:0000313" key="6">
    <source>
        <dbReference type="EMBL" id="TTO15639.1"/>
    </source>
</evidence>
<evidence type="ECO:0000256" key="4">
    <source>
        <dbReference type="SAM" id="Phobius"/>
    </source>
</evidence>
<dbReference type="GO" id="GO:0008270">
    <property type="term" value="F:zinc ion binding"/>
    <property type="evidence" value="ECO:0007669"/>
    <property type="project" value="UniProtKB-KW"/>
</dbReference>
<feature type="domain" description="CHHC U11-48K-type" evidence="5">
    <location>
        <begin position="39"/>
        <end position="66"/>
    </location>
</feature>
<dbReference type="PROSITE" id="PS51800">
    <property type="entry name" value="ZF_CHHC_U11_48K"/>
    <property type="match status" value="2"/>
</dbReference>
<accession>A0A556VTW7</accession>
<organism evidence="6 7">
    <name type="scientific">Bagarius yarrelli</name>
    <name type="common">Goonch</name>
    <name type="synonym">Bagrus yarrelli</name>
    <dbReference type="NCBI Taxonomy" id="175774"/>
    <lineage>
        <taxon>Eukaryota</taxon>
        <taxon>Metazoa</taxon>
        <taxon>Chordata</taxon>
        <taxon>Craniata</taxon>
        <taxon>Vertebrata</taxon>
        <taxon>Euteleostomi</taxon>
        <taxon>Actinopterygii</taxon>
        <taxon>Neopterygii</taxon>
        <taxon>Teleostei</taxon>
        <taxon>Ostariophysi</taxon>
        <taxon>Siluriformes</taxon>
        <taxon>Sisoridae</taxon>
        <taxon>Sisorinae</taxon>
        <taxon>Bagarius</taxon>
    </lineage>
</organism>
<keyword evidence="4" id="KW-1133">Transmembrane helix</keyword>
<dbReference type="PANTHER" id="PTHR21402">
    <property type="entry name" value="GAMETOCYTE SPECIFIC FACTOR 1-RELATED"/>
    <property type="match status" value="1"/>
</dbReference>
<evidence type="ECO:0000256" key="1">
    <source>
        <dbReference type="ARBA" id="ARBA00022723"/>
    </source>
</evidence>
<feature type="domain" description="CHHC U11-48K-type" evidence="5">
    <location>
        <begin position="73"/>
        <end position="100"/>
    </location>
</feature>
<dbReference type="Pfam" id="PF05253">
    <property type="entry name" value="zf-U11-48K"/>
    <property type="match status" value="2"/>
</dbReference>
<dbReference type="Proteomes" id="UP000319801">
    <property type="component" value="Unassembled WGS sequence"/>
</dbReference>
<dbReference type="InterPro" id="IPR036236">
    <property type="entry name" value="Znf_C2H2_sf"/>
</dbReference>
<reference evidence="6 7" key="1">
    <citation type="journal article" date="2019" name="Genome Biol. Evol.">
        <title>Whole-Genome Sequencing of the Giant Devil Catfish, Bagarius yarrelli.</title>
        <authorList>
            <person name="Jiang W."/>
            <person name="Lv Y."/>
            <person name="Cheng L."/>
            <person name="Yang K."/>
            <person name="Chao B."/>
            <person name="Wang X."/>
            <person name="Li Y."/>
            <person name="Pan X."/>
            <person name="You X."/>
            <person name="Zhang Y."/>
            <person name="Yang J."/>
            <person name="Li J."/>
            <person name="Zhang X."/>
            <person name="Liu S."/>
            <person name="Sun C."/>
            <person name="Yang J."/>
            <person name="Shi Q."/>
        </authorList>
    </citation>
    <scope>NUCLEOTIDE SEQUENCE [LARGE SCALE GENOMIC DNA]</scope>
    <source>
        <strain evidence="6">JWS20170419001</strain>
        <tissue evidence="6">Muscle</tissue>
    </source>
</reference>
<gene>
    <name evidence="6" type="ORF">Baya_15875</name>
</gene>
<dbReference type="EMBL" id="VCAZ01000251">
    <property type="protein sequence ID" value="TTO15639.1"/>
    <property type="molecule type" value="Genomic_DNA"/>
</dbReference>
<keyword evidence="3" id="KW-0862">Zinc</keyword>
<evidence type="ECO:0000256" key="3">
    <source>
        <dbReference type="ARBA" id="ARBA00022833"/>
    </source>
</evidence>
<protein>
    <submittedName>
        <fullName evidence="6">Gametocyte-specific factor 1</fullName>
    </submittedName>
</protein>
<evidence type="ECO:0000259" key="5">
    <source>
        <dbReference type="PROSITE" id="PS51800"/>
    </source>
</evidence>
<keyword evidence="2" id="KW-0863">Zinc-finger</keyword>
<keyword evidence="1" id="KW-0479">Metal-binding</keyword>
<proteinExistence type="predicted"/>
<dbReference type="InterPro" id="IPR022776">
    <property type="entry name" value="TRM13/UPF0224_CHHC_Znf_dom"/>
</dbReference>
<dbReference type="OrthoDB" id="10069248at2759"/>
<keyword evidence="4" id="KW-0472">Membrane</keyword>
<evidence type="ECO:0000256" key="2">
    <source>
        <dbReference type="ARBA" id="ARBA00022771"/>
    </source>
</evidence>
<dbReference type="SUPFAM" id="SSF57667">
    <property type="entry name" value="beta-beta-alpha zinc fingers"/>
    <property type="match status" value="1"/>
</dbReference>
<keyword evidence="4" id="KW-0812">Transmembrane</keyword>
<name>A0A556VTW7_BAGYA</name>
<dbReference type="InterPro" id="IPR051591">
    <property type="entry name" value="UPF0224_FAM112_RNA_Proc"/>
</dbReference>
<dbReference type="PANTHER" id="PTHR21402:SF5">
    <property type="entry name" value="GAMETOCYTE SPECIFIC FACTOR 1"/>
    <property type="match status" value="1"/>
</dbReference>
<dbReference type="AlphaFoldDB" id="A0A556VTW7"/>
<feature type="transmembrane region" description="Helical" evidence="4">
    <location>
        <begin position="153"/>
        <end position="175"/>
    </location>
</feature>
<sequence>MSTIKFGSSVGPSGILGSSYDCREQEEAKPVDDADPDAMMQCPYDKSHQIRACRFPFHILKCAKNNPKLARELKTCPFNAKHLLPSHELAHHTEHCKDKPVSTLENEVDDNAATFVWGVTNKPLPENKPEPPATNNFTRVRAPRSFPWKSCELFDTSLIFAQLSFIVINIIIIIISSSSSSIGSCLQ</sequence>